<gene>
    <name evidence="6" type="ORF">AB0I48_22955</name>
</gene>
<proteinExistence type="predicted"/>
<keyword evidence="7" id="KW-1185">Reference proteome</keyword>
<evidence type="ECO:0000259" key="5">
    <source>
        <dbReference type="Pfam" id="PF13649"/>
    </source>
</evidence>
<organism evidence="6 7">
    <name type="scientific">Nocardia aurea</name>
    <dbReference type="NCBI Taxonomy" id="2144174"/>
    <lineage>
        <taxon>Bacteria</taxon>
        <taxon>Bacillati</taxon>
        <taxon>Actinomycetota</taxon>
        <taxon>Actinomycetes</taxon>
        <taxon>Mycobacteriales</taxon>
        <taxon>Nocardiaceae</taxon>
        <taxon>Nocardia</taxon>
    </lineage>
</organism>
<dbReference type="Proteomes" id="UP001551695">
    <property type="component" value="Unassembled WGS sequence"/>
</dbReference>
<dbReference type="CDD" id="cd02440">
    <property type="entry name" value="AdoMet_MTases"/>
    <property type="match status" value="1"/>
</dbReference>
<keyword evidence="2 6" id="KW-0808">Transferase</keyword>
<dbReference type="Pfam" id="PF13649">
    <property type="entry name" value="Methyltransf_25"/>
    <property type="match status" value="1"/>
</dbReference>
<evidence type="ECO:0000313" key="7">
    <source>
        <dbReference type="Proteomes" id="UP001551695"/>
    </source>
</evidence>
<dbReference type="EMBL" id="JBFAKC010000010">
    <property type="protein sequence ID" value="MEV0710429.1"/>
    <property type="molecule type" value="Genomic_DNA"/>
</dbReference>
<evidence type="ECO:0000313" key="6">
    <source>
        <dbReference type="EMBL" id="MEV0710429.1"/>
    </source>
</evidence>
<dbReference type="InterPro" id="IPR029063">
    <property type="entry name" value="SAM-dependent_MTases_sf"/>
</dbReference>
<dbReference type="InterPro" id="IPR008854">
    <property type="entry name" value="TPMT"/>
</dbReference>
<reference evidence="6 7" key="1">
    <citation type="submission" date="2024-06" db="EMBL/GenBank/DDBJ databases">
        <title>The Natural Products Discovery Center: Release of the First 8490 Sequenced Strains for Exploring Actinobacteria Biosynthetic Diversity.</title>
        <authorList>
            <person name="Kalkreuter E."/>
            <person name="Kautsar S.A."/>
            <person name="Yang D."/>
            <person name="Bader C.D."/>
            <person name="Teijaro C.N."/>
            <person name="Fluegel L."/>
            <person name="Davis C.M."/>
            <person name="Simpson J.R."/>
            <person name="Lauterbach L."/>
            <person name="Steele A.D."/>
            <person name="Gui C."/>
            <person name="Meng S."/>
            <person name="Li G."/>
            <person name="Viehrig K."/>
            <person name="Ye F."/>
            <person name="Su P."/>
            <person name="Kiefer A.F."/>
            <person name="Nichols A."/>
            <person name="Cepeda A.J."/>
            <person name="Yan W."/>
            <person name="Fan B."/>
            <person name="Jiang Y."/>
            <person name="Adhikari A."/>
            <person name="Zheng C.-J."/>
            <person name="Schuster L."/>
            <person name="Cowan T.M."/>
            <person name="Smanski M.J."/>
            <person name="Chevrette M.G."/>
            <person name="De Carvalho L.P.S."/>
            <person name="Shen B."/>
        </authorList>
    </citation>
    <scope>NUCLEOTIDE SEQUENCE [LARGE SCALE GENOMIC DNA]</scope>
    <source>
        <strain evidence="6 7">NPDC050403</strain>
    </source>
</reference>
<evidence type="ECO:0000256" key="4">
    <source>
        <dbReference type="SAM" id="MobiDB-lite"/>
    </source>
</evidence>
<feature type="domain" description="Methyltransferase" evidence="5">
    <location>
        <begin position="62"/>
        <end position="155"/>
    </location>
</feature>
<keyword evidence="3" id="KW-0949">S-adenosyl-L-methionine</keyword>
<keyword evidence="1 6" id="KW-0489">Methyltransferase</keyword>
<dbReference type="PROSITE" id="PS51585">
    <property type="entry name" value="SAM_MT_TPMT"/>
    <property type="match status" value="1"/>
</dbReference>
<evidence type="ECO:0000256" key="3">
    <source>
        <dbReference type="ARBA" id="ARBA00022691"/>
    </source>
</evidence>
<name>A0ABV3FYB9_9NOCA</name>
<evidence type="ECO:0000256" key="2">
    <source>
        <dbReference type="ARBA" id="ARBA00022679"/>
    </source>
</evidence>
<protein>
    <submittedName>
        <fullName evidence="6">Class I SAM-dependent methyltransferase</fullName>
        <ecNumber evidence="6">2.1.-.-</ecNumber>
    </submittedName>
</protein>
<feature type="region of interest" description="Disordered" evidence="4">
    <location>
        <begin position="1"/>
        <end position="30"/>
    </location>
</feature>
<accession>A0ABV3FYB9</accession>
<dbReference type="RefSeq" id="WP_357786322.1">
    <property type="nucleotide sequence ID" value="NZ_JBFAKC010000010.1"/>
</dbReference>
<dbReference type="InterPro" id="IPR041698">
    <property type="entry name" value="Methyltransf_25"/>
</dbReference>
<dbReference type="PANTHER" id="PTHR43464:SF19">
    <property type="entry name" value="UBIQUINONE BIOSYNTHESIS O-METHYLTRANSFERASE, MITOCHONDRIAL"/>
    <property type="match status" value="1"/>
</dbReference>
<dbReference type="GO" id="GO:0008168">
    <property type="term" value="F:methyltransferase activity"/>
    <property type="evidence" value="ECO:0007669"/>
    <property type="project" value="UniProtKB-KW"/>
</dbReference>
<dbReference type="SUPFAM" id="SSF53335">
    <property type="entry name" value="S-adenosyl-L-methionine-dependent methyltransferases"/>
    <property type="match status" value="1"/>
</dbReference>
<dbReference type="GO" id="GO:0032259">
    <property type="term" value="P:methylation"/>
    <property type="evidence" value="ECO:0007669"/>
    <property type="project" value="UniProtKB-KW"/>
</dbReference>
<sequence length="221" mass="23710">MSEQPGAFAEDPFDGRTPTGHERMTGLPWDASYRDGPAPWDIGGPQPAVVRIASDGGFAGAVLDAGCGTGANAMHLAASGLSVLGVDVAETALEMAREQAERRGITVEFTIADAFALQRLGRTFDTVLDSGLFHTFDTDERAPYVDSLAAVTEPGATLYVLCFSDEGPETGPHPVRRDELETAFALVRGWKVVTIERDRIHTRFHDNGAPAWLAAITRVSR</sequence>
<comment type="caution">
    <text evidence="6">The sequence shown here is derived from an EMBL/GenBank/DDBJ whole genome shotgun (WGS) entry which is preliminary data.</text>
</comment>
<dbReference type="PANTHER" id="PTHR43464">
    <property type="entry name" value="METHYLTRANSFERASE"/>
    <property type="match status" value="1"/>
</dbReference>
<dbReference type="Gene3D" id="3.40.50.150">
    <property type="entry name" value="Vaccinia Virus protein VP39"/>
    <property type="match status" value="1"/>
</dbReference>
<evidence type="ECO:0000256" key="1">
    <source>
        <dbReference type="ARBA" id="ARBA00022603"/>
    </source>
</evidence>
<dbReference type="EC" id="2.1.-.-" evidence="6"/>